<protein>
    <recommendedName>
        <fullName evidence="1">Tc1-like transposase DDE domain-containing protein</fullName>
    </recommendedName>
</protein>
<dbReference type="AlphaFoldDB" id="A0ABD1EKM9"/>
<evidence type="ECO:0000259" key="1">
    <source>
        <dbReference type="Pfam" id="PF13358"/>
    </source>
</evidence>
<reference evidence="2 3" key="1">
    <citation type="submission" date="2024-05" db="EMBL/GenBank/DDBJ databases">
        <title>Genetic variation in Jamaican populations of the coffee berry borer (Hypothenemus hampei).</title>
        <authorList>
            <person name="Errbii M."/>
            <person name="Myrie A."/>
        </authorList>
    </citation>
    <scope>NUCLEOTIDE SEQUENCE [LARGE SCALE GENOMIC DNA]</scope>
    <source>
        <strain evidence="2">JA-Hopewell-2020-01-JO</strain>
        <tissue evidence="2">Whole body</tissue>
    </source>
</reference>
<evidence type="ECO:0000313" key="2">
    <source>
        <dbReference type="EMBL" id="KAL1493802.1"/>
    </source>
</evidence>
<evidence type="ECO:0000313" key="3">
    <source>
        <dbReference type="Proteomes" id="UP001566132"/>
    </source>
</evidence>
<dbReference type="PANTHER" id="PTHR33939:SF1">
    <property type="entry name" value="DUF4371 DOMAIN-CONTAINING PROTEIN"/>
    <property type="match status" value="1"/>
</dbReference>
<organism evidence="2 3">
    <name type="scientific">Hypothenemus hampei</name>
    <name type="common">Coffee berry borer</name>
    <dbReference type="NCBI Taxonomy" id="57062"/>
    <lineage>
        <taxon>Eukaryota</taxon>
        <taxon>Metazoa</taxon>
        <taxon>Ecdysozoa</taxon>
        <taxon>Arthropoda</taxon>
        <taxon>Hexapoda</taxon>
        <taxon>Insecta</taxon>
        <taxon>Pterygota</taxon>
        <taxon>Neoptera</taxon>
        <taxon>Endopterygota</taxon>
        <taxon>Coleoptera</taxon>
        <taxon>Polyphaga</taxon>
        <taxon>Cucujiformia</taxon>
        <taxon>Curculionidae</taxon>
        <taxon>Scolytinae</taxon>
        <taxon>Hypothenemus</taxon>
    </lineage>
</organism>
<keyword evidence="3" id="KW-1185">Reference proteome</keyword>
<name>A0ABD1EKM9_HYPHA</name>
<dbReference type="EMBL" id="JBDJPC010000007">
    <property type="protein sequence ID" value="KAL1493802.1"/>
    <property type="molecule type" value="Genomic_DNA"/>
</dbReference>
<comment type="caution">
    <text evidence="2">The sequence shown here is derived from an EMBL/GenBank/DDBJ whole genome shotgun (WGS) entry which is preliminary data.</text>
</comment>
<dbReference type="InterPro" id="IPR038717">
    <property type="entry name" value="Tc1-like_DDE_dom"/>
</dbReference>
<sequence>MPKGEHLTKKFKVALINCHKELDNLFQDKSVVIGKLEKIFGVSRSEIYEILKNKNYEFGEKEKTKRGRKSKGPWWGNFFLREEIGAKIFDCLQKGQSCTLDDLVTHARLEAYFTGSKTLLYKIVRDMGFKYKKIDQRKIMCEKNYIVRAKVTFLRKYLQFQNSSENIIFIFLDETWVYKNGSQVRKWVKEDDKRMNDIKITSEGERFTILHAGYKGGFLPNCGLIFSSKNNDRDYHKTMNGEIFFDWVKTKLVPDLDKINSKCVVVMDNAPYHSVLLEKPITKSANKSVISAFLQKHGVTFDEKLLKNQLWKLAEPYIQNSSKKYVVDEFLNSKGYEVLRLPPYHCQYNPIEMVWGHCKTFYNKNIQNSKFTGSDKVLKVWQEALLNVTSIMWNNYVNHTEKLIKEDWEKNMGNMDILNVPPLIISFENQSDSESDINMSSGDEEC</sequence>
<dbReference type="Proteomes" id="UP001566132">
    <property type="component" value="Unassembled WGS sequence"/>
</dbReference>
<proteinExistence type="predicted"/>
<gene>
    <name evidence="2" type="ORF">ABEB36_009490</name>
</gene>
<dbReference type="PANTHER" id="PTHR33939">
    <property type="entry name" value="PROTEIN CBG22215"/>
    <property type="match status" value="1"/>
</dbReference>
<feature type="domain" description="Tc1-like transposase DDE" evidence="1">
    <location>
        <begin position="170"/>
        <end position="364"/>
    </location>
</feature>
<dbReference type="Pfam" id="PF13358">
    <property type="entry name" value="DDE_3"/>
    <property type="match status" value="1"/>
</dbReference>
<accession>A0ABD1EKM9</accession>
<dbReference type="Gene3D" id="3.30.420.10">
    <property type="entry name" value="Ribonuclease H-like superfamily/Ribonuclease H"/>
    <property type="match status" value="1"/>
</dbReference>
<dbReference type="InterPro" id="IPR036397">
    <property type="entry name" value="RNaseH_sf"/>
</dbReference>